<dbReference type="PANTHER" id="PTHR36400">
    <property type="entry name" value="RIBOSOMAL PROTEIN L35"/>
    <property type="match status" value="1"/>
</dbReference>
<dbReference type="AlphaFoldDB" id="A0A6D2I417"/>
<dbReference type="PANTHER" id="PTHR36400:SF1">
    <property type="entry name" value="RIBOSOMAL PROTEIN L35"/>
    <property type="match status" value="1"/>
</dbReference>
<evidence type="ECO:0000313" key="2">
    <source>
        <dbReference type="Proteomes" id="UP000467841"/>
    </source>
</evidence>
<organism evidence="1 2">
    <name type="scientific">Microthlaspi erraticum</name>
    <dbReference type="NCBI Taxonomy" id="1685480"/>
    <lineage>
        <taxon>Eukaryota</taxon>
        <taxon>Viridiplantae</taxon>
        <taxon>Streptophyta</taxon>
        <taxon>Embryophyta</taxon>
        <taxon>Tracheophyta</taxon>
        <taxon>Spermatophyta</taxon>
        <taxon>Magnoliopsida</taxon>
        <taxon>eudicotyledons</taxon>
        <taxon>Gunneridae</taxon>
        <taxon>Pentapetalae</taxon>
        <taxon>rosids</taxon>
        <taxon>malvids</taxon>
        <taxon>Brassicales</taxon>
        <taxon>Brassicaceae</taxon>
        <taxon>Coluteocarpeae</taxon>
        <taxon>Microthlaspi</taxon>
    </lineage>
</organism>
<sequence>MHGSNSLCYSPVFHQQLQPLPSHAGHNIYRSYKDRFRPLIDGTIRRWKEGKRHNAHLKVNSTGKDAWGPVFISTFNSTSERSSARLNKEEGYCPCRDSDLELTLKGLKEPLSPNLGSQLFPKKLTLPPPLHSSIIIDCFYGNA</sequence>
<dbReference type="EMBL" id="CACVBM020000510">
    <property type="protein sequence ID" value="CAA7019981.1"/>
    <property type="molecule type" value="Genomic_DNA"/>
</dbReference>
<comment type="caution">
    <text evidence="1">The sequence shown here is derived from an EMBL/GenBank/DDBJ whole genome shotgun (WGS) entry which is preliminary data.</text>
</comment>
<name>A0A6D2I417_9BRAS</name>
<accession>A0A6D2I417</accession>
<dbReference type="OrthoDB" id="512750at2759"/>
<keyword evidence="2" id="KW-1185">Reference proteome</keyword>
<dbReference type="Proteomes" id="UP000467841">
    <property type="component" value="Unassembled WGS sequence"/>
</dbReference>
<gene>
    <name evidence="1" type="ORF">MERR_LOCUS7216</name>
</gene>
<reference evidence="1" key="1">
    <citation type="submission" date="2020-01" db="EMBL/GenBank/DDBJ databases">
        <authorList>
            <person name="Mishra B."/>
        </authorList>
    </citation>
    <scope>NUCLEOTIDE SEQUENCE [LARGE SCALE GENOMIC DNA]</scope>
</reference>
<proteinExistence type="predicted"/>
<protein>
    <submittedName>
        <fullName evidence="1">Uncharacterized protein</fullName>
    </submittedName>
</protein>
<evidence type="ECO:0000313" key="1">
    <source>
        <dbReference type="EMBL" id="CAA7019981.1"/>
    </source>
</evidence>